<evidence type="ECO:0000259" key="3">
    <source>
        <dbReference type="SMART" id="SM00829"/>
    </source>
</evidence>
<dbReference type="InterPro" id="IPR011032">
    <property type="entry name" value="GroES-like_sf"/>
</dbReference>
<dbReference type="EMBL" id="JAUEPN010000002">
    <property type="protein sequence ID" value="KAK3298767.1"/>
    <property type="molecule type" value="Genomic_DNA"/>
</dbReference>
<dbReference type="PANTHER" id="PTHR45348">
    <property type="entry name" value="HYPOTHETICAL OXIDOREDUCTASE (EUROFUNG)"/>
    <property type="match status" value="1"/>
</dbReference>
<dbReference type="GeneID" id="87837257"/>
<dbReference type="InterPro" id="IPR013154">
    <property type="entry name" value="ADH-like_N"/>
</dbReference>
<sequence>MPPQNQAAWLTAAKAKPLRVGPAPYPTPGPGQIVIRNGAVAINPVDWQKQLLGDVLLSHINYPFIQGGDAAGTVVEVGPGVSGASPRFRVGDRVVGVALSILESVNDAAEGAFQLYPVLRDHMAAPLPRALPFEQACVLPLALTTAAYGLFHEEFLGLDMPTVPARRAVGPGGKPRAVIVTGGATSVGSNGVQLAVAAGYEVISTASPKNFDYVKKLGARHVFDYQGDAPTLVAGIVAALEGRSLAGALATGEGAVEMCAAVMERHADTTHRFIASANPPPAGVSGAQARFIDSRDACEPDGRVARVWMDFMPRALEEGQFVAAPGPLVVGKGLEKIQEAMDLHMQGVSAQKVVVSLD</sequence>
<evidence type="ECO:0000256" key="2">
    <source>
        <dbReference type="ARBA" id="ARBA00023002"/>
    </source>
</evidence>
<evidence type="ECO:0000313" key="4">
    <source>
        <dbReference type="EMBL" id="KAK3298767.1"/>
    </source>
</evidence>
<dbReference type="Gene3D" id="3.90.180.10">
    <property type="entry name" value="Medium-chain alcohol dehydrogenases, catalytic domain"/>
    <property type="match status" value="1"/>
</dbReference>
<keyword evidence="5" id="KW-1185">Reference proteome</keyword>
<dbReference type="Pfam" id="PF08240">
    <property type="entry name" value="ADH_N"/>
    <property type="match status" value="1"/>
</dbReference>
<dbReference type="InterPro" id="IPR036291">
    <property type="entry name" value="NAD(P)-bd_dom_sf"/>
</dbReference>
<dbReference type="RefSeq" id="XP_062662281.1">
    <property type="nucleotide sequence ID" value="XM_062800309.1"/>
</dbReference>
<dbReference type="InterPro" id="IPR047122">
    <property type="entry name" value="Trans-enoyl_RdTase-like"/>
</dbReference>
<organism evidence="4 5">
    <name type="scientific">Chaetomium fimeti</name>
    <dbReference type="NCBI Taxonomy" id="1854472"/>
    <lineage>
        <taxon>Eukaryota</taxon>
        <taxon>Fungi</taxon>
        <taxon>Dikarya</taxon>
        <taxon>Ascomycota</taxon>
        <taxon>Pezizomycotina</taxon>
        <taxon>Sordariomycetes</taxon>
        <taxon>Sordariomycetidae</taxon>
        <taxon>Sordariales</taxon>
        <taxon>Chaetomiaceae</taxon>
        <taxon>Chaetomium</taxon>
    </lineage>
</organism>
<feature type="domain" description="Enoyl reductase (ER)" evidence="3">
    <location>
        <begin position="14"/>
        <end position="355"/>
    </location>
</feature>
<comment type="caution">
    <text evidence="4">The sequence shown here is derived from an EMBL/GenBank/DDBJ whole genome shotgun (WGS) entry which is preliminary data.</text>
</comment>
<comment type="similarity">
    <text evidence="1">Belongs to the zinc-containing alcohol dehydrogenase family.</text>
</comment>
<proteinExistence type="inferred from homology"/>
<evidence type="ECO:0000313" key="5">
    <source>
        <dbReference type="Proteomes" id="UP001278766"/>
    </source>
</evidence>
<dbReference type="SMART" id="SM00829">
    <property type="entry name" value="PKS_ER"/>
    <property type="match status" value="1"/>
</dbReference>
<dbReference type="Proteomes" id="UP001278766">
    <property type="component" value="Unassembled WGS sequence"/>
</dbReference>
<dbReference type="Gene3D" id="3.40.50.720">
    <property type="entry name" value="NAD(P)-binding Rossmann-like Domain"/>
    <property type="match status" value="1"/>
</dbReference>
<accession>A0AAE0HM62</accession>
<dbReference type="PANTHER" id="PTHR45348:SF2">
    <property type="entry name" value="ZINC-TYPE ALCOHOL DEHYDROGENASE-LIKE PROTEIN C2E1P3.01"/>
    <property type="match status" value="1"/>
</dbReference>
<protein>
    <submittedName>
        <fullName evidence="4">Chaperonin 10-like protein</fullName>
    </submittedName>
</protein>
<gene>
    <name evidence="4" type="ORF">B0H64DRAFT_316862</name>
</gene>
<dbReference type="AlphaFoldDB" id="A0AAE0HM62"/>
<reference evidence="4" key="2">
    <citation type="submission" date="2023-06" db="EMBL/GenBank/DDBJ databases">
        <authorList>
            <consortium name="Lawrence Berkeley National Laboratory"/>
            <person name="Haridas S."/>
            <person name="Hensen N."/>
            <person name="Bonometti L."/>
            <person name="Westerberg I."/>
            <person name="Brannstrom I.O."/>
            <person name="Guillou S."/>
            <person name="Cros-Aarteil S."/>
            <person name="Calhoun S."/>
            <person name="Kuo A."/>
            <person name="Mondo S."/>
            <person name="Pangilinan J."/>
            <person name="Riley R."/>
            <person name="Labutti K."/>
            <person name="Andreopoulos B."/>
            <person name="Lipzen A."/>
            <person name="Chen C."/>
            <person name="Yanf M."/>
            <person name="Daum C."/>
            <person name="Ng V."/>
            <person name="Clum A."/>
            <person name="Steindorff A."/>
            <person name="Ohm R."/>
            <person name="Martin F."/>
            <person name="Silar P."/>
            <person name="Natvig D."/>
            <person name="Lalanne C."/>
            <person name="Gautier V."/>
            <person name="Ament-Velasquez S.L."/>
            <person name="Kruys A."/>
            <person name="Hutchinson M.I."/>
            <person name="Powell A.J."/>
            <person name="Barry K."/>
            <person name="Miller A.N."/>
            <person name="Grigoriev I.V."/>
            <person name="Debuchy R."/>
            <person name="Gladieux P."/>
            <person name="Thoren M.H."/>
            <person name="Johannesson H."/>
        </authorList>
    </citation>
    <scope>NUCLEOTIDE SEQUENCE</scope>
    <source>
        <strain evidence="4">CBS 168.71</strain>
    </source>
</reference>
<dbReference type="SUPFAM" id="SSF51735">
    <property type="entry name" value="NAD(P)-binding Rossmann-fold domains"/>
    <property type="match status" value="1"/>
</dbReference>
<evidence type="ECO:0000256" key="1">
    <source>
        <dbReference type="ARBA" id="ARBA00008072"/>
    </source>
</evidence>
<dbReference type="CDD" id="cd08249">
    <property type="entry name" value="enoyl_reductase_like"/>
    <property type="match status" value="1"/>
</dbReference>
<name>A0AAE0HM62_9PEZI</name>
<dbReference type="SUPFAM" id="SSF50129">
    <property type="entry name" value="GroES-like"/>
    <property type="match status" value="1"/>
</dbReference>
<dbReference type="GO" id="GO:0016651">
    <property type="term" value="F:oxidoreductase activity, acting on NAD(P)H"/>
    <property type="evidence" value="ECO:0007669"/>
    <property type="project" value="InterPro"/>
</dbReference>
<reference evidence="4" key="1">
    <citation type="journal article" date="2023" name="Mol. Phylogenet. Evol.">
        <title>Genome-scale phylogeny and comparative genomics of the fungal order Sordariales.</title>
        <authorList>
            <person name="Hensen N."/>
            <person name="Bonometti L."/>
            <person name="Westerberg I."/>
            <person name="Brannstrom I.O."/>
            <person name="Guillou S."/>
            <person name="Cros-Aarteil S."/>
            <person name="Calhoun S."/>
            <person name="Haridas S."/>
            <person name="Kuo A."/>
            <person name="Mondo S."/>
            <person name="Pangilinan J."/>
            <person name="Riley R."/>
            <person name="LaButti K."/>
            <person name="Andreopoulos B."/>
            <person name="Lipzen A."/>
            <person name="Chen C."/>
            <person name="Yan M."/>
            <person name="Daum C."/>
            <person name="Ng V."/>
            <person name="Clum A."/>
            <person name="Steindorff A."/>
            <person name="Ohm R.A."/>
            <person name="Martin F."/>
            <person name="Silar P."/>
            <person name="Natvig D.O."/>
            <person name="Lalanne C."/>
            <person name="Gautier V."/>
            <person name="Ament-Velasquez S.L."/>
            <person name="Kruys A."/>
            <person name="Hutchinson M.I."/>
            <person name="Powell A.J."/>
            <person name="Barry K."/>
            <person name="Miller A.N."/>
            <person name="Grigoriev I.V."/>
            <person name="Debuchy R."/>
            <person name="Gladieux P."/>
            <person name="Hiltunen Thoren M."/>
            <person name="Johannesson H."/>
        </authorList>
    </citation>
    <scope>NUCLEOTIDE SEQUENCE</scope>
    <source>
        <strain evidence="4">CBS 168.71</strain>
    </source>
</reference>
<dbReference type="InterPro" id="IPR020843">
    <property type="entry name" value="ER"/>
</dbReference>
<keyword evidence="2" id="KW-0560">Oxidoreductase</keyword>